<dbReference type="AlphaFoldDB" id="A0A285T8N4"/>
<proteinExistence type="predicted"/>
<dbReference type="InterPro" id="IPR010985">
    <property type="entry name" value="Ribbon_hlx_hlx"/>
</dbReference>
<dbReference type="GO" id="GO:0006355">
    <property type="term" value="P:regulation of DNA-templated transcription"/>
    <property type="evidence" value="ECO:0007669"/>
    <property type="project" value="InterPro"/>
</dbReference>
<dbReference type="InterPro" id="IPR008651">
    <property type="entry name" value="Uncharacterised_HicB"/>
</dbReference>
<name>A0A285T8N4_9FIRM</name>
<sequence>MSTLSIRIPNSVHEAVKGLAAEDNISINQFISSAIMEKITALETEDYLSKRAQKGDANAFKTMLDLVPDVPANDFDK</sequence>
<dbReference type="Pfam" id="PF05534">
    <property type="entry name" value="HicB"/>
    <property type="match status" value="1"/>
</dbReference>
<evidence type="ECO:0000313" key="1">
    <source>
        <dbReference type="EMBL" id="SOC17701.1"/>
    </source>
</evidence>
<dbReference type="RefSeq" id="WP_097077256.1">
    <property type="nucleotide sequence ID" value="NZ_OBMR01000016.1"/>
</dbReference>
<accession>A0A285T8N4</accession>
<dbReference type="SUPFAM" id="SSF47598">
    <property type="entry name" value="Ribbon-helix-helix"/>
    <property type="match status" value="1"/>
</dbReference>
<organism evidence="1 2">
    <name type="scientific">Pseudobutyrivibrio ruminis DSM 9787</name>
    <dbReference type="NCBI Taxonomy" id="1123011"/>
    <lineage>
        <taxon>Bacteria</taxon>
        <taxon>Bacillati</taxon>
        <taxon>Bacillota</taxon>
        <taxon>Clostridia</taxon>
        <taxon>Lachnospirales</taxon>
        <taxon>Lachnospiraceae</taxon>
        <taxon>Pseudobutyrivibrio</taxon>
    </lineage>
</organism>
<reference evidence="1 2" key="1">
    <citation type="submission" date="2017-08" db="EMBL/GenBank/DDBJ databases">
        <authorList>
            <person name="de Groot N.N."/>
        </authorList>
    </citation>
    <scope>NUCLEOTIDE SEQUENCE [LARGE SCALE GENOMIC DNA]</scope>
    <source>
        <strain evidence="1 2">DSM 9787</strain>
    </source>
</reference>
<protein>
    <submittedName>
        <fullName evidence="1">HicB family protein</fullName>
    </submittedName>
</protein>
<dbReference type="Proteomes" id="UP000219563">
    <property type="component" value="Unassembled WGS sequence"/>
</dbReference>
<dbReference type="EMBL" id="OBMR01000016">
    <property type="protein sequence ID" value="SOC17701.1"/>
    <property type="molecule type" value="Genomic_DNA"/>
</dbReference>
<gene>
    <name evidence="1" type="ORF">SAMN02910411_0496</name>
</gene>
<evidence type="ECO:0000313" key="2">
    <source>
        <dbReference type="Proteomes" id="UP000219563"/>
    </source>
</evidence>